<evidence type="ECO:0008006" key="7">
    <source>
        <dbReference type="Google" id="ProtNLM"/>
    </source>
</evidence>
<proteinExistence type="inferred from homology"/>
<keyword evidence="3" id="KW-0808">Transferase</keyword>
<comment type="caution">
    <text evidence="5">The sequence shown here is derived from an EMBL/GenBank/DDBJ whole genome shotgun (WGS) entry which is preliminary data.</text>
</comment>
<keyword evidence="2" id="KW-0328">Glycosyltransferase</keyword>
<sequence>MSLILTFIIICAVITSLVMFLRLLQIVFLFAYRKKPSEIEIIPDEKLSRVTVMTPAYNEEKVIGKTLKTILELNYPDDRFEILVINPGSKDRTAEIARSLAAQNKRTIKVIDAINDFEHHGKPRALNFGLRYAAGEIIVVYDADSLVDKMAVKYLVSYLLAHPEVAMTFGMRKAVNTHSFFARLAYLESLSQQLLTEAAPPKEGHKFLFSPGTNVAIRKSVLEELGGWDDNALTEDFELSVRLHSHGYKIEYVHSALSCEEVPEKLRIWLAQRTRWSRGGNHVFLKYLGKLKSILRQKRFKFINFIILFKLIEFYAPLIALLLSDILFILGILEIFVFGGMGIGFALWFLFYVLLFLQLLACLVYTREVNLKNILGSLILYFYFQLWLLTFGRVIWLDLIRAPNLWEKTERFAAID</sequence>
<name>A0A2H0XYT1_UNCSA</name>
<dbReference type="PANTHER" id="PTHR43630:SF1">
    <property type="entry name" value="POLY-BETA-1,6-N-ACETYL-D-GLUCOSAMINE SYNTHASE"/>
    <property type="match status" value="1"/>
</dbReference>
<feature type="transmembrane region" description="Helical" evidence="4">
    <location>
        <begin position="345"/>
        <end position="366"/>
    </location>
</feature>
<keyword evidence="4" id="KW-1133">Transmembrane helix</keyword>
<accession>A0A2H0XYT1</accession>
<feature type="transmembrane region" description="Helical" evidence="4">
    <location>
        <begin position="302"/>
        <end position="333"/>
    </location>
</feature>
<dbReference type="SUPFAM" id="SSF53448">
    <property type="entry name" value="Nucleotide-diphospho-sugar transferases"/>
    <property type="match status" value="1"/>
</dbReference>
<feature type="transmembrane region" description="Helical" evidence="4">
    <location>
        <begin position="6"/>
        <end position="32"/>
    </location>
</feature>
<evidence type="ECO:0000313" key="6">
    <source>
        <dbReference type="Proteomes" id="UP000231343"/>
    </source>
</evidence>
<keyword evidence="4" id="KW-0472">Membrane</keyword>
<dbReference type="PANTHER" id="PTHR43630">
    <property type="entry name" value="POLY-BETA-1,6-N-ACETYL-D-GLUCOSAMINE SYNTHASE"/>
    <property type="match status" value="1"/>
</dbReference>
<evidence type="ECO:0000256" key="2">
    <source>
        <dbReference type="ARBA" id="ARBA00022676"/>
    </source>
</evidence>
<dbReference type="AlphaFoldDB" id="A0A2H0XYT1"/>
<dbReference type="GO" id="GO:0016757">
    <property type="term" value="F:glycosyltransferase activity"/>
    <property type="evidence" value="ECO:0007669"/>
    <property type="project" value="UniProtKB-KW"/>
</dbReference>
<evidence type="ECO:0000313" key="5">
    <source>
        <dbReference type="EMBL" id="PIS30175.1"/>
    </source>
</evidence>
<feature type="transmembrane region" description="Helical" evidence="4">
    <location>
        <begin position="378"/>
        <end position="396"/>
    </location>
</feature>
<comment type="similarity">
    <text evidence="1">Belongs to the glycosyltransferase 2 family.</text>
</comment>
<dbReference type="EMBL" id="PEYM01000061">
    <property type="protein sequence ID" value="PIS30175.1"/>
    <property type="molecule type" value="Genomic_DNA"/>
</dbReference>
<organism evidence="5 6">
    <name type="scientific">Candidatus Saganbacteria bacterium CG08_land_8_20_14_0_20_45_16</name>
    <dbReference type="NCBI Taxonomy" id="2014293"/>
    <lineage>
        <taxon>Bacteria</taxon>
        <taxon>Bacillati</taxon>
        <taxon>Saganbacteria</taxon>
    </lineage>
</organism>
<protein>
    <recommendedName>
        <fullName evidence="7">Glycosyl transferase family 2</fullName>
    </recommendedName>
</protein>
<dbReference type="CDD" id="cd06423">
    <property type="entry name" value="CESA_like"/>
    <property type="match status" value="1"/>
</dbReference>
<gene>
    <name evidence="5" type="ORF">COT42_03565</name>
</gene>
<evidence type="ECO:0000256" key="4">
    <source>
        <dbReference type="SAM" id="Phobius"/>
    </source>
</evidence>
<reference evidence="5 6" key="1">
    <citation type="submission" date="2017-09" db="EMBL/GenBank/DDBJ databases">
        <title>Depth-based differentiation of microbial function through sediment-hosted aquifers and enrichment of novel symbionts in the deep terrestrial subsurface.</title>
        <authorList>
            <person name="Probst A.J."/>
            <person name="Ladd B."/>
            <person name="Jarett J.K."/>
            <person name="Geller-Mcgrath D.E."/>
            <person name="Sieber C.M."/>
            <person name="Emerson J.B."/>
            <person name="Anantharaman K."/>
            <person name="Thomas B.C."/>
            <person name="Malmstrom R."/>
            <person name="Stieglmeier M."/>
            <person name="Klingl A."/>
            <person name="Woyke T."/>
            <person name="Ryan C.M."/>
            <person name="Banfield J.F."/>
        </authorList>
    </citation>
    <scope>NUCLEOTIDE SEQUENCE [LARGE SCALE GENOMIC DNA]</scope>
    <source>
        <strain evidence="5">CG08_land_8_20_14_0_20_45_16</strain>
    </source>
</reference>
<dbReference type="Proteomes" id="UP000231343">
    <property type="component" value="Unassembled WGS sequence"/>
</dbReference>
<dbReference type="InterPro" id="IPR029044">
    <property type="entry name" value="Nucleotide-diphossugar_trans"/>
</dbReference>
<dbReference type="Gene3D" id="3.90.550.10">
    <property type="entry name" value="Spore Coat Polysaccharide Biosynthesis Protein SpsA, Chain A"/>
    <property type="match status" value="1"/>
</dbReference>
<evidence type="ECO:0000256" key="1">
    <source>
        <dbReference type="ARBA" id="ARBA00006739"/>
    </source>
</evidence>
<keyword evidence="4" id="KW-0812">Transmembrane</keyword>
<dbReference type="Pfam" id="PF13641">
    <property type="entry name" value="Glyco_tranf_2_3"/>
    <property type="match status" value="1"/>
</dbReference>
<evidence type="ECO:0000256" key="3">
    <source>
        <dbReference type="ARBA" id="ARBA00022679"/>
    </source>
</evidence>